<dbReference type="CDD" id="cd05379">
    <property type="entry name" value="CAP_bacterial"/>
    <property type="match status" value="1"/>
</dbReference>
<name>A0A562TNZ8_9SPHI</name>
<dbReference type="EMBL" id="VLLI01000016">
    <property type="protein sequence ID" value="TWI95267.1"/>
    <property type="molecule type" value="Genomic_DNA"/>
</dbReference>
<dbReference type="Pfam" id="PF00188">
    <property type="entry name" value="CAP"/>
    <property type="match status" value="1"/>
</dbReference>
<dbReference type="SUPFAM" id="SSF55797">
    <property type="entry name" value="PR-1-like"/>
    <property type="match status" value="1"/>
</dbReference>
<organism evidence="2 3">
    <name type="scientific">Mucilaginibacter frigoritolerans</name>
    <dbReference type="NCBI Taxonomy" id="652788"/>
    <lineage>
        <taxon>Bacteria</taxon>
        <taxon>Pseudomonadati</taxon>
        <taxon>Bacteroidota</taxon>
        <taxon>Sphingobacteriia</taxon>
        <taxon>Sphingobacteriales</taxon>
        <taxon>Sphingobacteriaceae</taxon>
        <taxon>Mucilaginibacter</taxon>
    </lineage>
</organism>
<dbReference type="AlphaFoldDB" id="A0A562TNZ8"/>
<dbReference type="InterPro" id="IPR014044">
    <property type="entry name" value="CAP_dom"/>
</dbReference>
<accession>A0A562TNZ8</accession>
<dbReference type="RefSeq" id="WP_144916046.1">
    <property type="nucleotide sequence ID" value="NZ_VLLI01000016.1"/>
</dbReference>
<dbReference type="PROSITE" id="PS51257">
    <property type="entry name" value="PROKAR_LIPOPROTEIN"/>
    <property type="match status" value="1"/>
</dbReference>
<protein>
    <submittedName>
        <fullName evidence="2">Cysteine-rich secretory protein family protein</fullName>
    </submittedName>
</protein>
<sequence length="155" mass="17099">MKKFINLGVLLCFIIYGCKKESNPTEDVHKDMLAAVNALRSTGCTCGTTYMPPVPAVKWNSDLEAAAAAHAKDMFVNNYFNHIAPDGSSPIQRALQAGYTGMYIGENIGTGYNDVQQVMAAWTKSEDHCRAMMDSTYVDLGAARYNTIWVQEFGR</sequence>
<proteinExistence type="predicted"/>
<dbReference type="Proteomes" id="UP000317010">
    <property type="component" value="Unassembled WGS sequence"/>
</dbReference>
<keyword evidence="3" id="KW-1185">Reference proteome</keyword>
<reference evidence="2 3" key="1">
    <citation type="submission" date="2019-07" db="EMBL/GenBank/DDBJ databases">
        <title>Genomic Encyclopedia of Archaeal and Bacterial Type Strains, Phase II (KMG-II): from individual species to whole genera.</title>
        <authorList>
            <person name="Goeker M."/>
        </authorList>
    </citation>
    <scope>NUCLEOTIDE SEQUENCE [LARGE SCALE GENOMIC DNA]</scope>
    <source>
        <strain evidence="2 3">ATCC BAA-1854</strain>
    </source>
</reference>
<dbReference type="PANTHER" id="PTHR31157">
    <property type="entry name" value="SCP DOMAIN-CONTAINING PROTEIN"/>
    <property type="match status" value="1"/>
</dbReference>
<comment type="caution">
    <text evidence="2">The sequence shown here is derived from an EMBL/GenBank/DDBJ whole genome shotgun (WGS) entry which is preliminary data.</text>
</comment>
<feature type="domain" description="SCP" evidence="1">
    <location>
        <begin position="33"/>
        <end position="146"/>
    </location>
</feature>
<evidence type="ECO:0000313" key="3">
    <source>
        <dbReference type="Proteomes" id="UP000317010"/>
    </source>
</evidence>
<gene>
    <name evidence="2" type="ORF">JN11_04381</name>
</gene>
<evidence type="ECO:0000313" key="2">
    <source>
        <dbReference type="EMBL" id="TWI95267.1"/>
    </source>
</evidence>
<dbReference type="OrthoDB" id="982527at2"/>
<dbReference type="PANTHER" id="PTHR31157:SF1">
    <property type="entry name" value="SCP DOMAIN-CONTAINING PROTEIN"/>
    <property type="match status" value="1"/>
</dbReference>
<dbReference type="InterPro" id="IPR035940">
    <property type="entry name" value="CAP_sf"/>
</dbReference>
<dbReference type="Gene3D" id="3.40.33.10">
    <property type="entry name" value="CAP"/>
    <property type="match status" value="1"/>
</dbReference>
<evidence type="ECO:0000259" key="1">
    <source>
        <dbReference type="Pfam" id="PF00188"/>
    </source>
</evidence>